<organism evidence="3 4">
    <name type="scientific">Pseudomonas frederiksbergensis</name>
    <dbReference type="NCBI Taxonomy" id="104087"/>
    <lineage>
        <taxon>Bacteria</taxon>
        <taxon>Pseudomonadati</taxon>
        <taxon>Pseudomonadota</taxon>
        <taxon>Gammaproteobacteria</taxon>
        <taxon>Pseudomonadales</taxon>
        <taxon>Pseudomonadaceae</taxon>
        <taxon>Pseudomonas</taxon>
    </lineage>
</organism>
<dbReference type="RefSeq" id="WP_039589956.1">
    <property type="nucleotide sequence ID" value="NZ_JQGJ02000005.1"/>
</dbReference>
<evidence type="ECO:0000313" key="3">
    <source>
        <dbReference type="EMBL" id="KHK65711.1"/>
    </source>
</evidence>
<evidence type="ECO:0000256" key="1">
    <source>
        <dbReference type="SAM" id="MobiDB-lite"/>
    </source>
</evidence>
<proteinExistence type="predicted"/>
<evidence type="ECO:0000259" key="2">
    <source>
        <dbReference type="Pfam" id="PF20178"/>
    </source>
</evidence>
<comment type="caution">
    <text evidence="3">The sequence shown here is derived from an EMBL/GenBank/DDBJ whole genome shotgun (WGS) entry which is preliminary data.</text>
</comment>
<dbReference type="EMBL" id="JQGJ01000003">
    <property type="protein sequence ID" value="KHK65711.1"/>
    <property type="molecule type" value="Genomic_DNA"/>
</dbReference>
<dbReference type="Pfam" id="PF20178">
    <property type="entry name" value="ToxA_N"/>
    <property type="match status" value="1"/>
</dbReference>
<dbReference type="InterPro" id="IPR046673">
    <property type="entry name" value="ToxA_N"/>
</dbReference>
<name>A0A0B1Z949_9PSED</name>
<evidence type="ECO:0000313" key="4">
    <source>
        <dbReference type="Proteomes" id="UP000030949"/>
    </source>
</evidence>
<feature type="domain" description="Dermonecrotic toxin N-terminal" evidence="2">
    <location>
        <begin position="381"/>
        <end position="625"/>
    </location>
</feature>
<feature type="region of interest" description="Disordered" evidence="1">
    <location>
        <begin position="982"/>
        <end position="1010"/>
    </location>
</feature>
<reference evidence="4" key="1">
    <citation type="submission" date="2015-03" db="EMBL/GenBank/DDBJ databases">
        <title>Pseudomonas frederiksbergensis hydrocarbon degrader.</title>
        <authorList>
            <person name="Brown L.M."/>
            <person name="Ruiz O.N."/>
            <person name="Mueller S."/>
            <person name="Gunasekera T.S."/>
        </authorList>
    </citation>
    <scope>NUCLEOTIDE SEQUENCE [LARGE SCALE GENOMIC DNA]</scope>
    <source>
        <strain evidence="4">SI8</strain>
    </source>
</reference>
<feature type="compositionally biased region" description="Basic and acidic residues" evidence="1">
    <location>
        <begin position="983"/>
        <end position="1009"/>
    </location>
</feature>
<accession>A0A0B1Z949</accession>
<gene>
    <name evidence="3" type="ORF">JZ00_07490</name>
</gene>
<sequence length="1572" mass="175836">MTSPATADSAATFTQTISQQFADRPTFETIAQQQLEKAIRARFPTLAFDLPTLQLAVPDEAGNGWVARPFTALVLDYLACGTPVDFSSSGSYGCYLSIDFPKRLRDAGGRVPDTRMIEALLFELPWTLPIALEDALSRYWNAEIDAQDHANRWQWLGDTLKHILHIRGLRQPGLSEPERDALDQVARWPDREYRFSHNKSPVYAYSLESTITREGNSTVLPASAILLEHYTIHGLAIVLCSPGNAVRSFASMDEFHAYWTRRIADRYVVDTVRCQRYEIGGNAFDTQAGMLLEQQLTDLRSVKLPSKIGWPDLKKLYADLSDPTRYLTDIPQPTPQAAQQMAALLPEWLKTAPLGDQTTFQHYSLALAGAKQRSDGLTFLSDIKDIRTFAVDALSRRLQQANDSSRAKVPASHFHPDDVTLTYTVAAGYPGAVGISEPRDMSLTTLAIDNLVARPSGQVRLSHRQGLALPEWLTNDFITGKNGLIEQVDIGTTYPRYLQRKLLADLDQRDDRERRFAEQIPPQILLEALKQLHNQENGMTRQGLDLLEALFAPSVEERQVDGRPVVIRHLALQRKPHATPDTVLNMFVIESQDPTQGPHLLYRPLYETSLQQFSSRQALLDAIATAGALQDSVLTWLPDSARLVYANGGIKEPHVLQFHQGDEFDIPDKPAPATLALDEASKELLQYLGNGRLMQYLYGCNAHALVTQADRSSVSNSESRWALLLKGGNLLFNTLLFPLLRGPAMTCAWLFNLMLSAQNDIPALSSDDPVTRELAAVDLLLNLALLATQIPSSRAPARVPVSETAMEQAMRPPAPRILAQQWPAPTAPTFKESIIALPGELSKAPGKALDFSFASARNRLTPEQRTQLQGMQVNRPAKLPEPITYGPLKGLYVIGAKWHAMVERALYQIDVDVDDNVKIIDPQDPSRDGPMLKSDDRGNWTMDLNLRLRGGMPKSRIQELKDRKKKLNKDLDDFLASQASRADGIKKAHQKVHDGVPRQDGKPPKDETGKVITPEQHLLDRQELYELLETQIATHLGVLASQDERKTLHAQLDQPVVVMITKSIILYADAASSLVKMDQDDLVNAHPGLDVYPTPERVRSNGPGFLDFQKKTFSNRERVIHWLNLRDQQLENLLNLDATSATDFDQLLLTFDKKYDTALTLQDAQLATLPILSVKTIDSDLLQTLTRIILSLSSQISSHSNIKHYTLPPPEHLAVLESLTEQYAKALDALDVVKTLYVEDVDETYFDKMVSLLKGLYDDVSGKLAAEVKPEPTSRKRPAKPPLDRKRKRLIMTRKSGVLIGDVKPAGTNVDVAGGSSLPIEVVEIHSEINGEVLETYSRHDDVWDVVEVERPAPVPRTRAIKTIKGDAQKLLEQLDNRLRRAESYKTRCRHPQEIEEILDNEASRYRTLSAELDRAFTVSGTLPSPADQALSQQLSRAISSLTTKGAALRTELSLKLPPTDGNLRYLFEKKLIHVARLGERKALKGTRKDFLQEYAINDVDGFPLWYAHFHYETAETPKADYSVAHLKTKEQRREHYHSMLAKAQSPYAVVNVHRGQIGKFLARDKFLPLAP</sequence>
<protein>
    <recommendedName>
        <fullName evidence="2">Dermonecrotic toxin N-terminal domain-containing protein</fullName>
    </recommendedName>
</protein>
<dbReference type="OrthoDB" id="7003488at2"/>
<dbReference type="Proteomes" id="UP000030949">
    <property type="component" value="Unassembled WGS sequence"/>
</dbReference>